<evidence type="ECO:0000256" key="1">
    <source>
        <dbReference type="SAM" id="Phobius"/>
    </source>
</evidence>
<dbReference type="SUPFAM" id="SSF50494">
    <property type="entry name" value="Trypsin-like serine proteases"/>
    <property type="match status" value="1"/>
</dbReference>
<dbReference type="EMBL" id="HBEY01037795">
    <property type="protein sequence ID" value="CAD8614615.1"/>
    <property type="molecule type" value="Transcribed_RNA"/>
</dbReference>
<evidence type="ECO:0000259" key="2">
    <source>
        <dbReference type="Pfam" id="PF00089"/>
    </source>
</evidence>
<accession>A0A7S0LKZ6</accession>
<dbReference type="Gene3D" id="2.40.10.10">
    <property type="entry name" value="Trypsin-like serine proteases"/>
    <property type="match status" value="1"/>
</dbReference>
<dbReference type="GO" id="GO:0006508">
    <property type="term" value="P:proteolysis"/>
    <property type="evidence" value="ECO:0007669"/>
    <property type="project" value="InterPro"/>
</dbReference>
<dbReference type="AlphaFoldDB" id="A0A7S0LKZ6"/>
<feature type="transmembrane region" description="Helical" evidence="1">
    <location>
        <begin position="134"/>
        <end position="159"/>
    </location>
</feature>
<dbReference type="Pfam" id="PF00089">
    <property type="entry name" value="Trypsin"/>
    <property type="match status" value="1"/>
</dbReference>
<keyword evidence="1" id="KW-0472">Membrane</keyword>
<dbReference type="InterPro" id="IPR043504">
    <property type="entry name" value="Peptidase_S1_PA_chymotrypsin"/>
</dbReference>
<keyword evidence="1" id="KW-0812">Transmembrane</keyword>
<dbReference type="GO" id="GO:0004252">
    <property type="term" value="F:serine-type endopeptidase activity"/>
    <property type="evidence" value="ECO:0007669"/>
    <property type="project" value="InterPro"/>
</dbReference>
<keyword evidence="1" id="KW-1133">Transmembrane helix</keyword>
<proteinExistence type="predicted"/>
<name>A0A7S0LKZ6_9EUKA</name>
<organism evidence="3">
    <name type="scientific">Coccolithus braarudii</name>
    <dbReference type="NCBI Taxonomy" id="221442"/>
    <lineage>
        <taxon>Eukaryota</taxon>
        <taxon>Haptista</taxon>
        <taxon>Haptophyta</taxon>
        <taxon>Prymnesiophyceae</taxon>
        <taxon>Coccolithales</taxon>
        <taxon>Coccolithaceae</taxon>
        <taxon>Coccolithus</taxon>
    </lineage>
</organism>
<dbReference type="InterPro" id="IPR001254">
    <property type="entry name" value="Trypsin_dom"/>
</dbReference>
<reference evidence="3" key="1">
    <citation type="submission" date="2021-01" db="EMBL/GenBank/DDBJ databases">
        <authorList>
            <person name="Corre E."/>
            <person name="Pelletier E."/>
            <person name="Niang G."/>
            <person name="Scheremetjew M."/>
            <person name="Finn R."/>
            <person name="Kale V."/>
            <person name="Holt S."/>
            <person name="Cochrane G."/>
            <person name="Meng A."/>
            <person name="Brown T."/>
            <person name="Cohen L."/>
        </authorList>
    </citation>
    <scope>NUCLEOTIDE SEQUENCE</scope>
    <source>
        <strain evidence="3">PLY182g</strain>
    </source>
</reference>
<dbReference type="InterPro" id="IPR009003">
    <property type="entry name" value="Peptidase_S1_PA"/>
</dbReference>
<protein>
    <recommendedName>
        <fullName evidence="2">Peptidase S1 domain-containing protein</fullName>
    </recommendedName>
</protein>
<sequence>MVGIVSWGEGCALPNRPGVYSRVSKIVGWVRQETAVGGVGNVGSGPGQAMYVQTHSAPSEKDVAVPVEAEASSTGTKKKTPLANVEVLEQKEQGGAVLGGGQVTGPQDEEDYDDAKISAGAEQQTVDNDVHLSIAALVSSYAALLAFGCALGCVAHALIKYCRATRIMVAKINMHDTHVHKPTPGQAVPCEAC</sequence>
<feature type="domain" description="Peptidase S1" evidence="2">
    <location>
        <begin position="2"/>
        <end position="30"/>
    </location>
</feature>
<gene>
    <name evidence="3" type="ORF">CPEL01642_LOCUS17996</name>
</gene>
<evidence type="ECO:0000313" key="3">
    <source>
        <dbReference type="EMBL" id="CAD8614615.1"/>
    </source>
</evidence>